<evidence type="ECO:0000256" key="2">
    <source>
        <dbReference type="ARBA" id="ARBA00007118"/>
    </source>
</evidence>
<dbReference type="PANTHER" id="PTHR43821:SF1">
    <property type="entry name" value="NAD(P)H NITROREDUCTASE YDJA-RELATED"/>
    <property type="match status" value="1"/>
</dbReference>
<evidence type="ECO:0000256" key="5">
    <source>
        <dbReference type="ARBA" id="ARBA00022857"/>
    </source>
</evidence>
<evidence type="ECO:0000256" key="4">
    <source>
        <dbReference type="ARBA" id="ARBA00022643"/>
    </source>
</evidence>
<evidence type="ECO:0000256" key="3">
    <source>
        <dbReference type="ARBA" id="ARBA00022630"/>
    </source>
</evidence>
<keyword evidence="6 8" id="KW-0560">Oxidoreductase</keyword>
<evidence type="ECO:0000313" key="11">
    <source>
        <dbReference type="Proteomes" id="UP001206572"/>
    </source>
</evidence>
<organism evidence="10 11">
    <name type="scientific">Massilia agri</name>
    <dbReference type="NCBI Taxonomy" id="1886785"/>
    <lineage>
        <taxon>Bacteria</taxon>
        <taxon>Pseudomonadati</taxon>
        <taxon>Pseudomonadota</taxon>
        <taxon>Betaproteobacteria</taxon>
        <taxon>Burkholderiales</taxon>
        <taxon>Oxalobacteraceae</taxon>
        <taxon>Telluria group</taxon>
        <taxon>Massilia</taxon>
    </lineage>
</organism>
<proteinExistence type="inferred from homology"/>
<dbReference type="InterPro" id="IPR052530">
    <property type="entry name" value="NAD(P)H_nitroreductase"/>
</dbReference>
<comment type="similarity">
    <text evidence="2 8">Belongs to the nitroreductase family.</text>
</comment>
<keyword evidence="11" id="KW-1185">Reference proteome</keyword>
<comment type="caution">
    <text evidence="10">The sequence shown here is derived from an EMBL/GenBank/DDBJ whole genome shotgun (WGS) entry which is preliminary data.</text>
</comment>
<dbReference type="PANTHER" id="PTHR43821">
    <property type="entry name" value="NAD(P)H NITROREDUCTASE YDJA-RELATED"/>
    <property type="match status" value="1"/>
</dbReference>
<dbReference type="RefSeq" id="WP_258828281.1">
    <property type="nucleotide sequence ID" value="NZ_JANUHA010000008.1"/>
</dbReference>
<accession>A0ABT2ALZ7</accession>
<evidence type="ECO:0000256" key="1">
    <source>
        <dbReference type="ARBA" id="ARBA00001917"/>
    </source>
</evidence>
<sequence length="188" mass="19729">MINEASAILAARRHVSLRRLAAPGPDAAALQEIFQAAAQAPDHGLLLPWRFILVPDERRQDLSDVFVEALLERDPLAGKEACEAAAGKAFHAPCLVTAVLVDETSAGIPVSEKLVSLGCAIQNMLIVAQALGFGSGLASGAAMNVAGMRGLLRLAPHEQAVCFIGFGTGSAARAPRERPAPHRFVSHL</sequence>
<reference evidence="10 11" key="1">
    <citation type="submission" date="2022-08" db="EMBL/GenBank/DDBJ databases">
        <title>Reclassification of Massilia species as members of the genera Telluria, Duganella, Pseudoduganella, Mokoshia gen. nov. and Zemynaea gen. nov. using orthogonal and non-orthogonal genome-based approaches.</title>
        <authorList>
            <person name="Bowman J.P."/>
        </authorList>
    </citation>
    <scope>NUCLEOTIDE SEQUENCE [LARGE SCALE GENOMIC DNA]</scope>
    <source>
        <strain evidence="10 11">JCM 31661</strain>
    </source>
</reference>
<dbReference type="Proteomes" id="UP001206572">
    <property type="component" value="Unassembled WGS sequence"/>
</dbReference>
<evidence type="ECO:0000259" key="9">
    <source>
        <dbReference type="Pfam" id="PF00881"/>
    </source>
</evidence>
<dbReference type="EC" id="1.-.-.-" evidence="8"/>
<dbReference type="SUPFAM" id="SSF55469">
    <property type="entry name" value="FMN-dependent nitroreductase-like"/>
    <property type="match status" value="1"/>
</dbReference>
<evidence type="ECO:0000256" key="7">
    <source>
        <dbReference type="ARBA" id="ARBA00023027"/>
    </source>
</evidence>
<evidence type="ECO:0000256" key="8">
    <source>
        <dbReference type="PIRNR" id="PIRNR000232"/>
    </source>
</evidence>
<dbReference type="InterPro" id="IPR000415">
    <property type="entry name" value="Nitroreductase-like"/>
</dbReference>
<name>A0ABT2ALZ7_9BURK</name>
<dbReference type="Gene3D" id="3.40.109.10">
    <property type="entry name" value="NADH Oxidase"/>
    <property type="match status" value="1"/>
</dbReference>
<comment type="cofactor">
    <cofactor evidence="1 8">
        <name>FMN</name>
        <dbReference type="ChEBI" id="CHEBI:58210"/>
    </cofactor>
</comment>
<protein>
    <recommendedName>
        <fullName evidence="8">Putative NAD(P)H nitroreductase</fullName>
        <ecNumber evidence="8">1.-.-.-</ecNumber>
    </recommendedName>
</protein>
<dbReference type="Pfam" id="PF00881">
    <property type="entry name" value="Nitroreductase"/>
    <property type="match status" value="1"/>
</dbReference>
<evidence type="ECO:0000313" key="10">
    <source>
        <dbReference type="EMBL" id="MCS0597251.1"/>
    </source>
</evidence>
<keyword evidence="3 8" id="KW-0285">Flavoprotein</keyword>
<keyword evidence="5 8" id="KW-0521">NADP</keyword>
<dbReference type="PIRSF" id="PIRSF000232">
    <property type="entry name" value="YdjA"/>
    <property type="match status" value="1"/>
</dbReference>
<dbReference type="InterPro" id="IPR029479">
    <property type="entry name" value="Nitroreductase"/>
</dbReference>
<dbReference type="InterPro" id="IPR026021">
    <property type="entry name" value="YdjA-like"/>
</dbReference>
<keyword evidence="4 8" id="KW-0288">FMN</keyword>
<dbReference type="EMBL" id="JANUHA010000008">
    <property type="protein sequence ID" value="MCS0597251.1"/>
    <property type="molecule type" value="Genomic_DNA"/>
</dbReference>
<feature type="domain" description="Nitroreductase" evidence="9">
    <location>
        <begin position="14"/>
        <end position="167"/>
    </location>
</feature>
<evidence type="ECO:0000256" key="6">
    <source>
        <dbReference type="ARBA" id="ARBA00023002"/>
    </source>
</evidence>
<gene>
    <name evidence="10" type="ORF">NX780_12940</name>
</gene>
<keyword evidence="7 8" id="KW-0520">NAD</keyword>